<accession>A0A9P6GWL6</accession>
<dbReference type="GO" id="GO:0003964">
    <property type="term" value="F:RNA-directed DNA polymerase activity"/>
    <property type="evidence" value="ECO:0007669"/>
    <property type="project" value="UniProtKB-KW"/>
</dbReference>
<evidence type="ECO:0000256" key="8">
    <source>
        <dbReference type="SAM" id="MobiDB-lite"/>
    </source>
</evidence>
<dbReference type="SUPFAM" id="SSF56672">
    <property type="entry name" value="DNA/RNA polymerases"/>
    <property type="match status" value="1"/>
</dbReference>
<keyword evidence="2" id="KW-0808">Transferase</keyword>
<dbReference type="Gene3D" id="3.10.10.10">
    <property type="entry name" value="HIV Type 1 Reverse Transcriptase, subunit A, domain 1"/>
    <property type="match status" value="1"/>
</dbReference>
<evidence type="ECO:0000256" key="1">
    <source>
        <dbReference type="ARBA" id="ARBA00022670"/>
    </source>
</evidence>
<dbReference type="Proteomes" id="UP000740883">
    <property type="component" value="Unassembled WGS sequence"/>
</dbReference>
<dbReference type="EMBL" id="SBJO01000421">
    <property type="protein sequence ID" value="KAF9761101.1"/>
    <property type="molecule type" value="Genomic_DNA"/>
</dbReference>
<keyword evidence="6" id="KW-0378">Hydrolase</keyword>
<feature type="compositionally biased region" description="Basic and acidic residues" evidence="8">
    <location>
        <begin position="27"/>
        <end position="36"/>
    </location>
</feature>
<keyword evidence="11" id="KW-1185">Reference proteome</keyword>
<keyword evidence="3" id="KW-0548">Nucleotidyltransferase</keyword>
<keyword evidence="7" id="KW-0695">RNA-directed DNA polymerase</keyword>
<evidence type="ECO:0000256" key="3">
    <source>
        <dbReference type="ARBA" id="ARBA00022695"/>
    </source>
</evidence>
<dbReference type="GO" id="GO:0008233">
    <property type="term" value="F:peptidase activity"/>
    <property type="evidence" value="ECO:0007669"/>
    <property type="project" value="UniProtKB-KW"/>
</dbReference>
<dbReference type="GO" id="GO:0004519">
    <property type="term" value="F:endonuclease activity"/>
    <property type="evidence" value="ECO:0007669"/>
    <property type="project" value="UniProtKB-KW"/>
</dbReference>
<feature type="region of interest" description="Disordered" evidence="8">
    <location>
        <begin position="1"/>
        <end position="36"/>
    </location>
</feature>
<sequence length="295" mass="33749">MQDNPINHFSSTCSSSNNNNDNSTEQHVPKDIPEQSKSTIERAIKTNPELGTLPSDGIRIPLKDNIPVFSKPYSIPYNLHKETKEEIEKLIRLGVVQKSRSLYASPAWPIVKKNGKVRLVVDYKKLNAKTVRQAFPFPNIREQLQTLPPAKIFSQLDLNMGYYQIPVHKQDIEKTAFVVPWGHYEFLRMPFGLTSAPREFQRCMSDLFAEVDFVRIFLDDVLIFSKSTEEHAQHLQIVFDILTSAGASINFENPPFTRNKLLTSETSFRKKAYGQTFPELKTATCIHRQNPGKIL</sequence>
<keyword evidence="4" id="KW-0540">Nuclease</keyword>
<evidence type="ECO:0000256" key="4">
    <source>
        <dbReference type="ARBA" id="ARBA00022722"/>
    </source>
</evidence>
<dbReference type="Gene3D" id="3.30.70.270">
    <property type="match status" value="1"/>
</dbReference>
<evidence type="ECO:0000259" key="9">
    <source>
        <dbReference type="Pfam" id="PF00078"/>
    </source>
</evidence>
<organism evidence="10 11">
    <name type="scientific">Nosema granulosis</name>
    <dbReference type="NCBI Taxonomy" id="83296"/>
    <lineage>
        <taxon>Eukaryota</taxon>
        <taxon>Fungi</taxon>
        <taxon>Fungi incertae sedis</taxon>
        <taxon>Microsporidia</taxon>
        <taxon>Nosematidae</taxon>
        <taxon>Nosema</taxon>
    </lineage>
</organism>
<dbReference type="InterPro" id="IPR000477">
    <property type="entry name" value="RT_dom"/>
</dbReference>
<dbReference type="PANTHER" id="PTHR24559:SF444">
    <property type="entry name" value="REVERSE TRANSCRIPTASE DOMAIN-CONTAINING PROTEIN"/>
    <property type="match status" value="1"/>
</dbReference>
<feature type="compositionally biased region" description="Low complexity" evidence="8">
    <location>
        <begin position="7"/>
        <end position="23"/>
    </location>
</feature>
<dbReference type="AlphaFoldDB" id="A0A9P6GWL6"/>
<comment type="caution">
    <text evidence="10">The sequence shown here is derived from an EMBL/GenBank/DDBJ whole genome shotgun (WGS) entry which is preliminary data.</text>
</comment>
<evidence type="ECO:0000256" key="5">
    <source>
        <dbReference type="ARBA" id="ARBA00022759"/>
    </source>
</evidence>
<reference evidence="10 11" key="1">
    <citation type="journal article" date="2020" name="Genome Biol. Evol.">
        <title>Comparative genomics of strictly vertically transmitted, feminizing microsporidia endosymbionts of amphipod crustaceans.</title>
        <authorList>
            <person name="Cormier A."/>
            <person name="Chebbi M.A."/>
            <person name="Giraud I."/>
            <person name="Wattier R."/>
            <person name="Teixeira M."/>
            <person name="Gilbert C."/>
            <person name="Rigaud T."/>
            <person name="Cordaux R."/>
        </authorList>
    </citation>
    <scope>NUCLEOTIDE SEQUENCE [LARGE SCALE GENOMIC DNA]</scope>
    <source>
        <strain evidence="10 11">Ou3-Ou53</strain>
    </source>
</reference>
<dbReference type="PANTHER" id="PTHR24559">
    <property type="entry name" value="TRANSPOSON TY3-I GAG-POL POLYPROTEIN"/>
    <property type="match status" value="1"/>
</dbReference>
<dbReference type="InterPro" id="IPR043128">
    <property type="entry name" value="Rev_trsase/Diguanyl_cyclase"/>
</dbReference>
<name>A0A9P6GWL6_9MICR</name>
<evidence type="ECO:0000256" key="6">
    <source>
        <dbReference type="ARBA" id="ARBA00022801"/>
    </source>
</evidence>
<feature type="domain" description="Reverse transcriptase" evidence="9">
    <location>
        <begin position="111"/>
        <end position="251"/>
    </location>
</feature>
<dbReference type="Pfam" id="PF00078">
    <property type="entry name" value="RVT_1"/>
    <property type="match status" value="1"/>
</dbReference>
<dbReference type="CDD" id="cd01647">
    <property type="entry name" value="RT_LTR"/>
    <property type="match status" value="1"/>
</dbReference>
<evidence type="ECO:0000256" key="7">
    <source>
        <dbReference type="ARBA" id="ARBA00022918"/>
    </source>
</evidence>
<dbReference type="InterPro" id="IPR053134">
    <property type="entry name" value="RNA-dir_DNA_polymerase"/>
</dbReference>
<dbReference type="GO" id="GO:0006508">
    <property type="term" value="P:proteolysis"/>
    <property type="evidence" value="ECO:0007669"/>
    <property type="project" value="UniProtKB-KW"/>
</dbReference>
<proteinExistence type="predicted"/>
<dbReference type="OrthoDB" id="6773263at2759"/>
<dbReference type="FunFam" id="3.10.10.10:FF:000007">
    <property type="entry name" value="Retrovirus-related Pol polyprotein from transposon 17.6-like Protein"/>
    <property type="match status" value="1"/>
</dbReference>
<keyword evidence="5" id="KW-0255">Endonuclease</keyword>
<protein>
    <submittedName>
        <fullName evidence="10">Retrovirus-related Pol polyprotein from transposon 17.6</fullName>
    </submittedName>
</protein>
<evidence type="ECO:0000256" key="2">
    <source>
        <dbReference type="ARBA" id="ARBA00022679"/>
    </source>
</evidence>
<evidence type="ECO:0000313" key="10">
    <source>
        <dbReference type="EMBL" id="KAF9761101.1"/>
    </source>
</evidence>
<evidence type="ECO:0000313" key="11">
    <source>
        <dbReference type="Proteomes" id="UP000740883"/>
    </source>
</evidence>
<gene>
    <name evidence="10" type="primary">pol_251</name>
    <name evidence="10" type="ORF">NGRA_2856</name>
</gene>
<dbReference type="InterPro" id="IPR043502">
    <property type="entry name" value="DNA/RNA_pol_sf"/>
</dbReference>
<keyword evidence="1" id="KW-0645">Protease</keyword>